<sequence>MKSSIPRLFTARATFLYPSLCASAGGSALRRALMARDIRERFVLLRARIWETFPVFQSLATCRSNQRAIISASAISSVPALFERQFE</sequence>
<organism evidence="1 2">
    <name type="scientific">Chara braunii</name>
    <name type="common">Braun's stonewort</name>
    <dbReference type="NCBI Taxonomy" id="69332"/>
    <lineage>
        <taxon>Eukaryota</taxon>
        <taxon>Viridiplantae</taxon>
        <taxon>Streptophyta</taxon>
        <taxon>Charophyceae</taxon>
        <taxon>Charales</taxon>
        <taxon>Characeae</taxon>
        <taxon>Chara</taxon>
    </lineage>
</organism>
<name>A0A388M102_CHABU</name>
<gene>
    <name evidence="1" type="ORF">CBR_g46642</name>
</gene>
<reference evidence="1 2" key="1">
    <citation type="journal article" date="2018" name="Cell">
        <title>The Chara Genome: Secondary Complexity and Implications for Plant Terrestrialization.</title>
        <authorList>
            <person name="Nishiyama T."/>
            <person name="Sakayama H."/>
            <person name="Vries J.D."/>
            <person name="Buschmann H."/>
            <person name="Saint-Marcoux D."/>
            <person name="Ullrich K.K."/>
            <person name="Haas F.B."/>
            <person name="Vanderstraeten L."/>
            <person name="Becker D."/>
            <person name="Lang D."/>
            <person name="Vosolsobe S."/>
            <person name="Rombauts S."/>
            <person name="Wilhelmsson P.K.I."/>
            <person name="Janitza P."/>
            <person name="Kern R."/>
            <person name="Heyl A."/>
            <person name="Rumpler F."/>
            <person name="Villalobos L.I.A.C."/>
            <person name="Clay J.M."/>
            <person name="Skokan R."/>
            <person name="Toyoda A."/>
            <person name="Suzuki Y."/>
            <person name="Kagoshima H."/>
            <person name="Schijlen E."/>
            <person name="Tajeshwar N."/>
            <person name="Catarino B."/>
            <person name="Hetherington A.J."/>
            <person name="Saltykova A."/>
            <person name="Bonnot C."/>
            <person name="Breuninger H."/>
            <person name="Symeonidi A."/>
            <person name="Radhakrishnan G.V."/>
            <person name="Van Nieuwerburgh F."/>
            <person name="Deforce D."/>
            <person name="Chang C."/>
            <person name="Karol K.G."/>
            <person name="Hedrich R."/>
            <person name="Ulvskov P."/>
            <person name="Glockner G."/>
            <person name="Delwiche C.F."/>
            <person name="Petrasek J."/>
            <person name="Van de Peer Y."/>
            <person name="Friml J."/>
            <person name="Beilby M."/>
            <person name="Dolan L."/>
            <person name="Kohara Y."/>
            <person name="Sugano S."/>
            <person name="Fujiyama A."/>
            <person name="Delaux P.-M."/>
            <person name="Quint M."/>
            <person name="TheiBen G."/>
            <person name="Hagemann M."/>
            <person name="Harholt J."/>
            <person name="Dunand C."/>
            <person name="Zachgo S."/>
            <person name="Langdale J."/>
            <person name="Maumus F."/>
            <person name="Straeten D.V.D."/>
            <person name="Gould S.B."/>
            <person name="Rensing S.A."/>
        </authorList>
    </citation>
    <scope>NUCLEOTIDE SEQUENCE [LARGE SCALE GENOMIC DNA]</scope>
    <source>
        <strain evidence="1 2">S276</strain>
    </source>
</reference>
<comment type="caution">
    <text evidence="1">The sequence shown here is derived from an EMBL/GenBank/DDBJ whole genome shotgun (WGS) entry which is preliminary data.</text>
</comment>
<proteinExistence type="predicted"/>
<keyword evidence="2" id="KW-1185">Reference proteome</keyword>
<dbReference type="AlphaFoldDB" id="A0A388M102"/>
<evidence type="ECO:0000313" key="1">
    <source>
        <dbReference type="EMBL" id="GBG88153.1"/>
    </source>
</evidence>
<dbReference type="EMBL" id="BFEA01000652">
    <property type="protein sequence ID" value="GBG88153.1"/>
    <property type="molecule type" value="Genomic_DNA"/>
</dbReference>
<dbReference type="Gramene" id="GBG88153">
    <property type="protein sequence ID" value="GBG88153"/>
    <property type="gene ID" value="CBR_g46642"/>
</dbReference>
<accession>A0A388M102</accession>
<dbReference type="Proteomes" id="UP000265515">
    <property type="component" value="Unassembled WGS sequence"/>
</dbReference>
<evidence type="ECO:0000313" key="2">
    <source>
        <dbReference type="Proteomes" id="UP000265515"/>
    </source>
</evidence>
<protein>
    <submittedName>
        <fullName evidence="1">Uncharacterized protein</fullName>
    </submittedName>
</protein>